<protein>
    <submittedName>
        <fullName evidence="1">Uncharacterized protein</fullName>
    </submittedName>
</protein>
<comment type="caution">
    <text evidence="1">The sequence shown here is derived from an EMBL/GenBank/DDBJ whole genome shotgun (WGS) entry which is preliminary data.</text>
</comment>
<dbReference type="Pfam" id="PF10294">
    <property type="entry name" value="Methyltransf_16"/>
    <property type="match status" value="1"/>
</dbReference>
<evidence type="ECO:0000313" key="2">
    <source>
        <dbReference type="Proteomes" id="UP000222542"/>
    </source>
</evidence>
<reference evidence="1 2" key="2">
    <citation type="journal article" date="2017" name="Genome Biol.">
        <title>New reference genome sequences of hot pepper reveal the massive evolution of plant disease-resistance genes by retroduplication.</title>
        <authorList>
            <person name="Kim S."/>
            <person name="Park J."/>
            <person name="Yeom S.I."/>
            <person name="Kim Y.M."/>
            <person name="Seo E."/>
            <person name="Kim K.T."/>
            <person name="Kim M.S."/>
            <person name="Lee J.M."/>
            <person name="Cheong K."/>
            <person name="Shin H.S."/>
            <person name="Kim S.B."/>
            <person name="Han K."/>
            <person name="Lee J."/>
            <person name="Park M."/>
            <person name="Lee H.A."/>
            <person name="Lee H.Y."/>
            <person name="Lee Y."/>
            <person name="Oh S."/>
            <person name="Lee J.H."/>
            <person name="Choi E."/>
            <person name="Choi E."/>
            <person name="Lee S.E."/>
            <person name="Jeon J."/>
            <person name="Kim H."/>
            <person name="Choi G."/>
            <person name="Song H."/>
            <person name="Lee J."/>
            <person name="Lee S.C."/>
            <person name="Kwon J.K."/>
            <person name="Lee H.Y."/>
            <person name="Koo N."/>
            <person name="Hong Y."/>
            <person name="Kim R.W."/>
            <person name="Kang W.H."/>
            <person name="Huh J.H."/>
            <person name="Kang B.C."/>
            <person name="Yang T.J."/>
            <person name="Lee Y.H."/>
            <person name="Bennetzen J.L."/>
            <person name="Choi D."/>
        </authorList>
    </citation>
    <scope>NUCLEOTIDE SEQUENCE [LARGE SCALE GENOMIC DNA]</scope>
    <source>
        <strain evidence="2">cv. CM334</strain>
    </source>
</reference>
<dbReference type="AlphaFoldDB" id="A0A2G2YFM3"/>
<dbReference type="Proteomes" id="UP000222542">
    <property type="component" value="Unassembled WGS sequence"/>
</dbReference>
<sequence>MEFFGKNCIARITATAILGAKVTLTDLPHVLPNIQFNIDANSQGLEKQSGVVDVEALSWGENQDMRAIVEIMS</sequence>
<reference evidence="1 2" key="1">
    <citation type="journal article" date="2014" name="Nat. Genet.">
        <title>Genome sequence of the hot pepper provides insights into the evolution of pungency in Capsicum species.</title>
        <authorList>
            <person name="Kim S."/>
            <person name="Park M."/>
            <person name="Yeom S.I."/>
            <person name="Kim Y.M."/>
            <person name="Lee J.M."/>
            <person name="Lee H.A."/>
            <person name="Seo E."/>
            <person name="Choi J."/>
            <person name="Cheong K."/>
            <person name="Kim K.T."/>
            <person name="Jung K."/>
            <person name="Lee G.W."/>
            <person name="Oh S.K."/>
            <person name="Bae C."/>
            <person name="Kim S.B."/>
            <person name="Lee H.Y."/>
            <person name="Kim S.Y."/>
            <person name="Kim M.S."/>
            <person name="Kang B.C."/>
            <person name="Jo Y.D."/>
            <person name="Yang H.B."/>
            <person name="Jeong H.J."/>
            <person name="Kang W.H."/>
            <person name="Kwon J.K."/>
            <person name="Shin C."/>
            <person name="Lim J.Y."/>
            <person name="Park J.H."/>
            <person name="Huh J.H."/>
            <person name="Kim J.S."/>
            <person name="Kim B.D."/>
            <person name="Cohen O."/>
            <person name="Paran I."/>
            <person name="Suh M.C."/>
            <person name="Lee S.B."/>
            <person name="Kim Y.K."/>
            <person name="Shin Y."/>
            <person name="Noh S.J."/>
            <person name="Park J."/>
            <person name="Seo Y.S."/>
            <person name="Kwon S.Y."/>
            <person name="Kim H.A."/>
            <person name="Park J.M."/>
            <person name="Kim H.J."/>
            <person name="Choi S.B."/>
            <person name="Bosland P.W."/>
            <person name="Reeves G."/>
            <person name="Jo S.H."/>
            <person name="Lee B.W."/>
            <person name="Cho H.T."/>
            <person name="Choi H.S."/>
            <person name="Lee M.S."/>
            <person name="Yu Y."/>
            <person name="Do Choi Y."/>
            <person name="Park B.S."/>
            <person name="van Deynze A."/>
            <person name="Ashrafi H."/>
            <person name="Hill T."/>
            <person name="Kim W.T."/>
            <person name="Pai H.S."/>
            <person name="Ahn H.K."/>
            <person name="Yeam I."/>
            <person name="Giovannoni J.J."/>
            <person name="Rose J.K."/>
            <person name="Sorensen I."/>
            <person name="Lee S.J."/>
            <person name="Kim R.W."/>
            <person name="Choi I.Y."/>
            <person name="Choi B.S."/>
            <person name="Lim J.S."/>
            <person name="Lee Y.H."/>
            <person name="Choi D."/>
        </authorList>
    </citation>
    <scope>NUCLEOTIDE SEQUENCE [LARGE SCALE GENOMIC DNA]</scope>
    <source>
        <strain evidence="2">cv. CM334</strain>
    </source>
</reference>
<name>A0A2G2YFM3_CAPAN</name>
<organism evidence="1 2">
    <name type="scientific">Capsicum annuum</name>
    <name type="common">Capsicum pepper</name>
    <dbReference type="NCBI Taxonomy" id="4072"/>
    <lineage>
        <taxon>Eukaryota</taxon>
        <taxon>Viridiplantae</taxon>
        <taxon>Streptophyta</taxon>
        <taxon>Embryophyta</taxon>
        <taxon>Tracheophyta</taxon>
        <taxon>Spermatophyta</taxon>
        <taxon>Magnoliopsida</taxon>
        <taxon>eudicotyledons</taxon>
        <taxon>Gunneridae</taxon>
        <taxon>Pentapetalae</taxon>
        <taxon>asterids</taxon>
        <taxon>lamiids</taxon>
        <taxon>Solanales</taxon>
        <taxon>Solanaceae</taxon>
        <taxon>Solanoideae</taxon>
        <taxon>Capsiceae</taxon>
        <taxon>Capsicum</taxon>
    </lineage>
</organism>
<dbReference type="InterPro" id="IPR029063">
    <property type="entry name" value="SAM-dependent_MTases_sf"/>
</dbReference>
<accession>A0A2G2YFM3</accession>
<keyword evidence="2" id="KW-1185">Reference proteome</keyword>
<gene>
    <name evidence="1" type="ORF">T459_28033</name>
</gene>
<proteinExistence type="predicted"/>
<dbReference type="STRING" id="4072.A0A2G2YFM3"/>
<dbReference type="InterPro" id="IPR019410">
    <property type="entry name" value="Methyltransf_16"/>
</dbReference>
<dbReference type="Gramene" id="PHT68546">
    <property type="protein sequence ID" value="PHT68546"/>
    <property type="gene ID" value="T459_28033"/>
</dbReference>
<evidence type="ECO:0000313" key="1">
    <source>
        <dbReference type="EMBL" id="PHT68546.1"/>
    </source>
</evidence>
<dbReference type="Gene3D" id="3.40.50.150">
    <property type="entry name" value="Vaccinia Virus protein VP39"/>
    <property type="match status" value="1"/>
</dbReference>
<dbReference type="EMBL" id="AYRZ02000011">
    <property type="protein sequence ID" value="PHT68546.1"/>
    <property type="molecule type" value="Genomic_DNA"/>
</dbReference>